<dbReference type="AlphaFoldDB" id="A0AAX1LC42"/>
<proteinExistence type="predicted"/>
<organism evidence="2 3">
    <name type="scientific">Corynebacterium glucuronolyticum</name>
    <dbReference type="NCBI Taxonomy" id="39791"/>
    <lineage>
        <taxon>Bacteria</taxon>
        <taxon>Bacillati</taxon>
        <taxon>Actinomycetota</taxon>
        <taxon>Actinomycetes</taxon>
        <taxon>Mycobacteriales</taxon>
        <taxon>Corynebacteriaceae</taxon>
        <taxon>Corynebacterium</taxon>
    </lineage>
</organism>
<dbReference type="EMBL" id="CP069534">
    <property type="protein sequence ID" value="QRP71813.1"/>
    <property type="molecule type" value="Genomic_DNA"/>
</dbReference>
<sequence length="45" mass="4660">MLITIPTGVGVHVNVKILDNFANHASPALGWHPDSEGPAAGNLID</sequence>
<accession>A0AAX1LC42</accession>
<dbReference type="Proteomes" id="UP000617681">
    <property type="component" value="Chromosome"/>
</dbReference>
<protein>
    <submittedName>
        <fullName evidence="2">Alkane 1-monooxygenase</fullName>
    </submittedName>
</protein>
<evidence type="ECO:0000313" key="2">
    <source>
        <dbReference type="EMBL" id="QRP71813.1"/>
    </source>
</evidence>
<evidence type="ECO:0000313" key="3">
    <source>
        <dbReference type="Proteomes" id="UP000617681"/>
    </source>
</evidence>
<name>A0AAX1LC42_9CORY</name>
<gene>
    <name evidence="2" type="ORF">I6J21_04700</name>
</gene>
<reference evidence="2" key="1">
    <citation type="submission" date="2021-02" db="EMBL/GenBank/DDBJ databases">
        <title>FDA dAtabase for Regulatory Grade micrObial Sequences (FDA-ARGOS): Supporting development and validation of Infectious Disease Dx tests.</title>
        <authorList>
            <person name="Sproer C."/>
            <person name="Gronow S."/>
            <person name="Severitt S."/>
            <person name="Schroder I."/>
            <person name="Tallon L."/>
            <person name="Sadzewicz L."/>
            <person name="Zhao X."/>
            <person name="Boylan J."/>
            <person name="Ott S."/>
            <person name="Bowen H."/>
            <person name="Vavikolanu K."/>
            <person name="Mehta A."/>
            <person name="Aluvathingal J."/>
            <person name="Nadendla S."/>
            <person name="Lowell S."/>
            <person name="Myers T."/>
            <person name="Yan Y."/>
            <person name="Sichtig H."/>
        </authorList>
    </citation>
    <scope>NUCLEOTIDE SEQUENCE</scope>
    <source>
        <strain evidence="2">FDAARGOS_1191</strain>
    </source>
</reference>
<evidence type="ECO:0000256" key="1">
    <source>
        <dbReference type="SAM" id="MobiDB-lite"/>
    </source>
</evidence>
<feature type="region of interest" description="Disordered" evidence="1">
    <location>
        <begin position="26"/>
        <end position="45"/>
    </location>
</feature>